<organism evidence="3 4">
    <name type="scientific">Microbacterium binotii</name>
    <dbReference type="NCBI Taxonomy" id="462710"/>
    <lineage>
        <taxon>Bacteria</taxon>
        <taxon>Bacillati</taxon>
        <taxon>Actinomycetota</taxon>
        <taxon>Actinomycetes</taxon>
        <taxon>Micrococcales</taxon>
        <taxon>Microbacteriaceae</taxon>
        <taxon>Microbacterium</taxon>
    </lineage>
</organism>
<dbReference type="RefSeq" id="WP_344226130.1">
    <property type="nucleotide sequence ID" value="NZ_BAAARI010000002.1"/>
</dbReference>
<evidence type="ECO:0000256" key="1">
    <source>
        <dbReference type="SAM" id="Phobius"/>
    </source>
</evidence>
<proteinExistence type="predicted"/>
<evidence type="ECO:0000313" key="3">
    <source>
        <dbReference type="EMBL" id="GAA2567382.1"/>
    </source>
</evidence>
<gene>
    <name evidence="3" type="ORF">GCM10009862_02580</name>
</gene>
<dbReference type="Pfam" id="PF13559">
    <property type="entry name" value="DUF4129"/>
    <property type="match status" value="1"/>
</dbReference>
<dbReference type="Proteomes" id="UP001500274">
    <property type="component" value="Unassembled WGS sequence"/>
</dbReference>
<evidence type="ECO:0000313" key="4">
    <source>
        <dbReference type="Proteomes" id="UP001500274"/>
    </source>
</evidence>
<sequence>MILAAAAPLIPDGDDARRLAERELADPSYRAAEPTPFDRIARAIGDGIAKLFTGDVDAAWAPMVAVGALLLVVLLVVLAVVIWGRPRSRGLVRAARGELFGDAVTAGSGELRRTAATLAERGDWEAATVAAVRALARGLEEQKLVTVPPGATVTAFARSAGSVFPEEAASLIDAAHDFDDVRYLRRPGSRDAYERIRTLDDRLSRASAAHR</sequence>
<comment type="caution">
    <text evidence="3">The sequence shown here is derived from an EMBL/GenBank/DDBJ whole genome shotgun (WGS) entry which is preliminary data.</text>
</comment>
<name>A0ABP6BGB0_9MICO</name>
<dbReference type="InterPro" id="IPR025403">
    <property type="entry name" value="TgpA-like_C"/>
</dbReference>
<keyword evidence="1" id="KW-0472">Membrane</keyword>
<reference evidence="4" key="1">
    <citation type="journal article" date="2019" name="Int. J. Syst. Evol. Microbiol.">
        <title>The Global Catalogue of Microorganisms (GCM) 10K type strain sequencing project: providing services to taxonomists for standard genome sequencing and annotation.</title>
        <authorList>
            <consortium name="The Broad Institute Genomics Platform"/>
            <consortium name="The Broad Institute Genome Sequencing Center for Infectious Disease"/>
            <person name="Wu L."/>
            <person name="Ma J."/>
        </authorList>
    </citation>
    <scope>NUCLEOTIDE SEQUENCE [LARGE SCALE GENOMIC DNA]</scope>
    <source>
        <strain evidence="4">JCM 16365</strain>
    </source>
</reference>
<accession>A0ABP6BGB0</accession>
<feature type="transmembrane region" description="Helical" evidence="1">
    <location>
        <begin position="59"/>
        <end position="83"/>
    </location>
</feature>
<keyword evidence="4" id="KW-1185">Reference proteome</keyword>
<dbReference type="EMBL" id="BAAARI010000002">
    <property type="protein sequence ID" value="GAA2567382.1"/>
    <property type="molecule type" value="Genomic_DNA"/>
</dbReference>
<evidence type="ECO:0000259" key="2">
    <source>
        <dbReference type="Pfam" id="PF13559"/>
    </source>
</evidence>
<keyword evidence="1" id="KW-1133">Transmembrane helix</keyword>
<protein>
    <recommendedName>
        <fullName evidence="2">Protein-glutamine gamma-glutamyltransferase-like C-terminal domain-containing protein</fullName>
    </recommendedName>
</protein>
<keyword evidence="1" id="KW-0812">Transmembrane</keyword>
<feature type="domain" description="Protein-glutamine gamma-glutamyltransferase-like C-terminal" evidence="2">
    <location>
        <begin position="132"/>
        <end position="200"/>
    </location>
</feature>